<reference evidence="4 5" key="1">
    <citation type="submission" date="2020-02" db="EMBL/GenBank/DDBJ databases">
        <authorList>
            <person name="Ferguson B K."/>
        </authorList>
    </citation>
    <scope>NUCLEOTIDE SEQUENCE [LARGE SCALE GENOMIC DNA]</scope>
</reference>
<accession>A0A6H5J443</accession>
<protein>
    <recommendedName>
        <fullName evidence="3">CCHC-type domain-containing protein</fullName>
    </recommendedName>
</protein>
<evidence type="ECO:0000259" key="3">
    <source>
        <dbReference type="PROSITE" id="PS50158"/>
    </source>
</evidence>
<dbReference type="InterPro" id="IPR001878">
    <property type="entry name" value="Znf_CCHC"/>
</dbReference>
<proteinExistence type="predicted"/>
<evidence type="ECO:0000313" key="5">
    <source>
        <dbReference type="Proteomes" id="UP000479190"/>
    </source>
</evidence>
<feature type="domain" description="CCHC-type" evidence="3">
    <location>
        <begin position="291"/>
        <end position="307"/>
    </location>
</feature>
<dbReference type="PROSITE" id="PS50158">
    <property type="entry name" value="ZF_CCHC"/>
    <property type="match status" value="2"/>
</dbReference>
<keyword evidence="1" id="KW-0863">Zinc-finger</keyword>
<feature type="region of interest" description="Disordered" evidence="2">
    <location>
        <begin position="76"/>
        <end position="128"/>
    </location>
</feature>
<sequence>MSSKAHPNSINTPSYMKAIACAGKNTRFPICLTHNTLHIGLEARKYKVTHLIHPYTRSPICLTHNTLHILLERSKRGRVKDAAKDPKLESSGTADWQQVQQKRRDKKVTPAKAKAPDPKAKVKPAGRPRTGVVVVKAKDPKSYAEILKLLRSEPTLQDSVSSVNKVRRSAGGELLLQLDRACTSPDELGRKLDSAIGELGSATSRTPMTAIEIKDLDEVTTKEEICGALRTHLDGATELGLEAVGSLRKAFAGTQTAVVTLPDQLAAKAIKLGRIRVGWVNCRIREKNEVRRCYRCWEPGHMAARCRGPDRKSCCRRCGQEGHMAKICQNVPSCLLCRGDDARTHASLSAACPLAKNTGPSCHRAPGFRMPTTNRQSGCAGGRPCNGTPLGRVTLYTWAQIAGIFIFSIYAPPRLSHENSQACCPTSLTRPEERPRYSWPATLMPGRRSGVVGRRSQGARRFWTP</sequence>
<dbReference type="OrthoDB" id="7699172at2759"/>
<dbReference type="SMART" id="SM00343">
    <property type="entry name" value="ZnF_C2HC"/>
    <property type="match status" value="2"/>
</dbReference>
<gene>
    <name evidence="4" type="ORF">TBRA_LOCUS16014</name>
</gene>
<feature type="domain" description="CCHC-type" evidence="3">
    <location>
        <begin position="315"/>
        <end position="330"/>
    </location>
</feature>
<dbReference type="SUPFAM" id="SSF57756">
    <property type="entry name" value="Retrovirus zinc finger-like domains"/>
    <property type="match status" value="1"/>
</dbReference>
<keyword evidence="1" id="KW-0479">Metal-binding</keyword>
<feature type="compositionally biased region" description="Basic and acidic residues" evidence="2">
    <location>
        <begin position="76"/>
        <end position="88"/>
    </location>
</feature>
<evidence type="ECO:0000256" key="1">
    <source>
        <dbReference type="PROSITE-ProRule" id="PRU00047"/>
    </source>
</evidence>
<dbReference type="GO" id="GO:0008270">
    <property type="term" value="F:zinc ion binding"/>
    <property type="evidence" value="ECO:0007669"/>
    <property type="project" value="UniProtKB-KW"/>
</dbReference>
<dbReference type="Pfam" id="PF00098">
    <property type="entry name" value="zf-CCHC"/>
    <property type="match status" value="1"/>
</dbReference>
<evidence type="ECO:0000313" key="4">
    <source>
        <dbReference type="EMBL" id="CAB0044426.1"/>
    </source>
</evidence>
<dbReference type="AlphaFoldDB" id="A0A6H5J443"/>
<dbReference type="GO" id="GO:0003676">
    <property type="term" value="F:nucleic acid binding"/>
    <property type="evidence" value="ECO:0007669"/>
    <property type="project" value="InterPro"/>
</dbReference>
<dbReference type="InterPro" id="IPR036875">
    <property type="entry name" value="Znf_CCHC_sf"/>
</dbReference>
<name>A0A6H5J443_9HYME</name>
<keyword evidence="5" id="KW-1185">Reference proteome</keyword>
<keyword evidence="1" id="KW-0862">Zinc</keyword>
<dbReference type="Proteomes" id="UP000479190">
    <property type="component" value="Unassembled WGS sequence"/>
</dbReference>
<organism evidence="4 5">
    <name type="scientific">Trichogramma brassicae</name>
    <dbReference type="NCBI Taxonomy" id="86971"/>
    <lineage>
        <taxon>Eukaryota</taxon>
        <taxon>Metazoa</taxon>
        <taxon>Ecdysozoa</taxon>
        <taxon>Arthropoda</taxon>
        <taxon>Hexapoda</taxon>
        <taxon>Insecta</taxon>
        <taxon>Pterygota</taxon>
        <taxon>Neoptera</taxon>
        <taxon>Endopterygota</taxon>
        <taxon>Hymenoptera</taxon>
        <taxon>Apocrita</taxon>
        <taxon>Proctotrupomorpha</taxon>
        <taxon>Chalcidoidea</taxon>
        <taxon>Trichogrammatidae</taxon>
        <taxon>Trichogramma</taxon>
    </lineage>
</organism>
<dbReference type="Gene3D" id="4.10.60.10">
    <property type="entry name" value="Zinc finger, CCHC-type"/>
    <property type="match status" value="1"/>
</dbReference>
<dbReference type="EMBL" id="CADCXV010001450">
    <property type="protein sequence ID" value="CAB0044426.1"/>
    <property type="molecule type" value="Genomic_DNA"/>
</dbReference>
<evidence type="ECO:0000256" key="2">
    <source>
        <dbReference type="SAM" id="MobiDB-lite"/>
    </source>
</evidence>